<organism evidence="2 3">
    <name type="scientific">Raoultella planticola</name>
    <name type="common">Klebsiella planticola</name>
    <dbReference type="NCBI Taxonomy" id="575"/>
    <lineage>
        <taxon>Bacteria</taxon>
        <taxon>Pseudomonadati</taxon>
        <taxon>Pseudomonadota</taxon>
        <taxon>Gammaproteobacteria</taxon>
        <taxon>Enterobacterales</taxon>
        <taxon>Enterobacteriaceae</taxon>
        <taxon>Klebsiella/Raoultella group</taxon>
        <taxon>Raoultella</taxon>
    </lineage>
</organism>
<gene>
    <name evidence="2" type="primary">quiA_4</name>
    <name evidence="2" type="ORF">NCTC12998_06653</name>
</gene>
<evidence type="ECO:0000313" key="2">
    <source>
        <dbReference type="EMBL" id="VFS89101.1"/>
    </source>
</evidence>
<dbReference type="EC" id="1.1.5.8" evidence="2"/>
<feature type="transmembrane region" description="Helical" evidence="1">
    <location>
        <begin position="12"/>
        <end position="32"/>
    </location>
</feature>
<name>A0A485CX75_RAOPL</name>
<accession>A0A485CX75</accession>
<keyword evidence="1" id="KW-0812">Transmembrane</keyword>
<dbReference type="AlphaFoldDB" id="A0A485CX75"/>
<evidence type="ECO:0000313" key="3">
    <source>
        <dbReference type="Proteomes" id="UP000345637"/>
    </source>
</evidence>
<dbReference type="Proteomes" id="UP000345637">
    <property type="component" value="Unassembled WGS sequence"/>
</dbReference>
<dbReference type="EMBL" id="CAADJE010000036">
    <property type="protein sequence ID" value="VFS89101.1"/>
    <property type="molecule type" value="Genomic_DNA"/>
</dbReference>
<dbReference type="GO" id="GO:0047519">
    <property type="term" value="F:quinate dehydrogenase (quinone) activity"/>
    <property type="evidence" value="ECO:0007669"/>
    <property type="project" value="UniProtKB-EC"/>
</dbReference>
<sequence>MSELHDRPSPVLRIWCCILGVALSLSGLFFAIEGGKLISLGGSWYFLIAGIVMLFSAVQYFRSKSSAVVWFILVFLGTLIWALV</sequence>
<feature type="transmembrane region" description="Helical" evidence="1">
    <location>
        <begin position="67"/>
        <end position="83"/>
    </location>
</feature>
<protein>
    <submittedName>
        <fullName evidence="2">Quinate/shikimate dehydrogenase (Quinone)</fullName>
        <ecNumber evidence="2">1.1.5.8</ecNumber>
    </submittedName>
</protein>
<keyword evidence="1" id="KW-1133">Transmembrane helix</keyword>
<reference evidence="2 3" key="1">
    <citation type="submission" date="2019-03" db="EMBL/GenBank/DDBJ databases">
        <authorList>
            <consortium name="Pathogen Informatics"/>
        </authorList>
    </citation>
    <scope>NUCLEOTIDE SEQUENCE [LARGE SCALE GENOMIC DNA]</scope>
    <source>
        <strain evidence="2 3">NCTC12998</strain>
    </source>
</reference>
<evidence type="ECO:0000256" key="1">
    <source>
        <dbReference type="SAM" id="Phobius"/>
    </source>
</evidence>
<keyword evidence="2" id="KW-0560">Oxidoreductase</keyword>
<proteinExistence type="predicted"/>
<feature type="transmembrane region" description="Helical" evidence="1">
    <location>
        <begin position="44"/>
        <end position="61"/>
    </location>
</feature>
<keyword evidence="1" id="KW-0472">Membrane</keyword>